<gene>
    <name evidence="2" type="ORF">Dbus_chrXg1632</name>
</gene>
<dbReference type="OrthoDB" id="10639103at2759"/>
<reference evidence="2 3" key="1">
    <citation type="submission" date="2015-08" db="EMBL/GenBank/DDBJ databases">
        <title>Ancestral chromatin configuration constrains chromatin evolution on differentiating sex chromosomes in Drosophila.</title>
        <authorList>
            <person name="Zhou Q."/>
            <person name="Bachtrog D."/>
        </authorList>
    </citation>
    <scope>NUCLEOTIDE SEQUENCE [LARGE SCALE GENOMIC DNA]</scope>
    <source>
        <tissue evidence="2">Whole larvae</tissue>
    </source>
</reference>
<dbReference type="EMBL" id="CP012528">
    <property type="protein sequence ID" value="ALC49776.1"/>
    <property type="molecule type" value="Genomic_DNA"/>
</dbReference>
<evidence type="ECO:0000313" key="2">
    <source>
        <dbReference type="EMBL" id="ALC49776.1"/>
    </source>
</evidence>
<proteinExistence type="predicted"/>
<accession>A0A0M4EV53</accession>
<evidence type="ECO:0000313" key="3">
    <source>
        <dbReference type="Proteomes" id="UP000494163"/>
    </source>
</evidence>
<organism evidence="2 3">
    <name type="scientific">Drosophila busckii</name>
    <name type="common">Fruit fly</name>
    <dbReference type="NCBI Taxonomy" id="30019"/>
    <lineage>
        <taxon>Eukaryota</taxon>
        <taxon>Metazoa</taxon>
        <taxon>Ecdysozoa</taxon>
        <taxon>Arthropoda</taxon>
        <taxon>Hexapoda</taxon>
        <taxon>Insecta</taxon>
        <taxon>Pterygota</taxon>
        <taxon>Neoptera</taxon>
        <taxon>Endopterygota</taxon>
        <taxon>Diptera</taxon>
        <taxon>Brachycera</taxon>
        <taxon>Muscomorpha</taxon>
        <taxon>Ephydroidea</taxon>
        <taxon>Drosophilidae</taxon>
        <taxon>Drosophila</taxon>
    </lineage>
</organism>
<feature type="region of interest" description="Disordered" evidence="1">
    <location>
        <begin position="114"/>
        <end position="146"/>
    </location>
</feature>
<keyword evidence="3" id="KW-1185">Reference proteome</keyword>
<protein>
    <submittedName>
        <fullName evidence="2">CG1835</fullName>
    </submittedName>
</protein>
<dbReference type="Proteomes" id="UP000494163">
    <property type="component" value="Chromosome X"/>
</dbReference>
<sequence length="218" mass="25122">MNRQLEMRGNLIRLTHQIQKTARNCGYVTKPRFELPKKKPPSPTQMAAGIEKSKLQSGARIPTATRCLWGQNSLKLRNECQVAHTKYYVSMATLEQSARELYKCAKLRSKISEQGKARIKNQRDSDHRNIDRADSSSIEEDSRKLSQQSERLHKLFLLDDESAEMSVGNEYDNDNDNEQHNDDYNDNYIGDNANFIKFKKLNAVNQQNSSAEKQLRTN</sequence>
<evidence type="ECO:0000256" key="1">
    <source>
        <dbReference type="SAM" id="MobiDB-lite"/>
    </source>
</evidence>
<name>A0A0M4EV53_DROBS</name>
<dbReference type="AlphaFoldDB" id="A0A0M4EV53"/>